<dbReference type="Proteomes" id="UP000297477">
    <property type="component" value="Unassembled WGS sequence"/>
</dbReference>
<gene>
    <name evidence="1" type="ORF">E4A49_07780</name>
</gene>
<name>A0ABY2JYQ7_9MICC</name>
<keyword evidence="2" id="KW-1185">Reference proteome</keyword>
<protein>
    <recommendedName>
        <fullName evidence="3">Helix-turn-helix domain-containing protein</fullName>
    </recommendedName>
</protein>
<dbReference type="EMBL" id="SPKT01000014">
    <property type="protein sequence ID" value="TFH98716.1"/>
    <property type="molecule type" value="Genomic_DNA"/>
</dbReference>
<sequence>MAAVAADVADPQRGLRAVAALRRLADELELKQVEAALAAGLGWPEIAAALGVTRQAAHKKFSRRVSTELRRPRRTETR</sequence>
<proteinExistence type="predicted"/>
<evidence type="ECO:0000313" key="1">
    <source>
        <dbReference type="EMBL" id="TFH98716.1"/>
    </source>
</evidence>
<evidence type="ECO:0000313" key="2">
    <source>
        <dbReference type="Proteomes" id="UP000297477"/>
    </source>
</evidence>
<evidence type="ECO:0008006" key="3">
    <source>
        <dbReference type="Google" id="ProtNLM"/>
    </source>
</evidence>
<organism evidence="1 2">
    <name type="scientific">Micrococcus lylae</name>
    <dbReference type="NCBI Taxonomy" id="1273"/>
    <lineage>
        <taxon>Bacteria</taxon>
        <taxon>Bacillati</taxon>
        <taxon>Actinomycetota</taxon>
        <taxon>Actinomycetes</taxon>
        <taxon>Micrococcales</taxon>
        <taxon>Micrococcaceae</taxon>
        <taxon>Micrococcus</taxon>
    </lineage>
</organism>
<accession>A0ABY2JYQ7</accession>
<reference evidence="1 2" key="1">
    <citation type="submission" date="2019-03" db="EMBL/GenBank/DDBJ databases">
        <title>Reclassification of Micrococcus aloeverae and Micrococcus yunnanensis as later heterotypic synonyms of Micrococcus luteus.</title>
        <authorList>
            <person name="Huang C.-H."/>
        </authorList>
    </citation>
    <scope>NUCLEOTIDE SEQUENCE [LARGE SCALE GENOMIC DNA]</scope>
    <source>
        <strain evidence="1 2">BCRC 12151</strain>
    </source>
</reference>
<comment type="caution">
    <text evidence="1">The sequence shown here is derived from an EMBL/GenBank/DDBJ whole genome shotgun (WGS) entry which is preliminary data.</text>
</comment>